<evidence type="ECO:0008006" key="3">
    <source>
        <dbReference type="Google" id="ProtNLM"/>
    </source>
</evidence>
<dbReference type="RefSeq" id="WP_043408718.1">
    <property type="nucleotide sequence ID" value="NZ_JPMI01000291.1"/>
</dbReference>
<proteinExistence type="predicted"/>
<gene>
    <name evidence="1" type="ORF">Q664_41375</name>
</gene>
<evidence type="ECO:0000313" key="2">
    <source>
        <dbReference type="Proteomes" id="UP000028547"/>
    </source>
</evidence>
<reference evidence="1 2" key="1">
    <citation type="submission" date="2014-07" db="EMBL/GenBank/DDBJ databases">
        <title>Draft Genome Sequence of Gephyronic Acid Producer, Cystobacter violaceus Strain Cb vi76.</title>
        <authorList>
            <person name="Stevens D.C."/>
            <person name="Young J."/>
            <person name="Carmichael R."/>
            <person name="Tan J."/>
            <person name="Taylor R.E."/>
        </authorList>
    </citation>
    <scope>NUCLEOTIDE SEQUENCE [LARGE SCALE GENOMIC DNA]</scope>
    <source>
        <strain evidence="1 2">Cb vi76</strain>
    </source>
</reference>
<name>A0A084SJ34_9BACT</name>
<dbReference type="EMBL" id="JPMI01000291">
    <property type="protein sequence ID" value="KFA88469.1"/>
    <property type="molecule type" value="Genomic_DNA"/>
</dbReference>
<dbReference type="Proteomes" id="UP000028547">
    <property type="component" value="Unassembled WGS sequence"/>
</dbReference>
<sequence>MPATPFCTFDDSLWPLLRLRVVGEASNQQFEEYLKVSASYFHRGEPHVVVSDLLHVGMISAELRRRQAEWTARHEGIIRRTLLGNAFVISNAPFFRLGLNILFHLNPPSWPYVVVSNMEPALAWAVVRLEEVGLREPAERVRRHFDRL</sequence>
<protein>
    <recommendedName>
        <fullName evidence="3">STAS/SEC14 domain-containing protein</fullName>
    </recommendedName>
</protein>
<organism evidence="1 2">
    <name type="scientific">Archangium violaceum Cb vi76</name>
    <dbReference type="NCBI Taxonomy" id="1406225"/>
    <lineage>
        <taxon>Bacteria</taxon>
        <taxon>Pseudomonadati</taxon>
        <taxon>Myxococcota</taxon>
        <taxon>Myxococcia</taxon>
        <taxon>Myxococcales</taxon>
        <taxon>Cystobacterineae</taxon>
        <taxon>Archangiaceae</taxon>
        <taxon>Archangium</taxon>
    </lineage>
</organism>
<dbReference type="AlphaFoldDB" id="A0A084SJ34"/>
<evidence type="ECO:0000313" key="1">
    <source>
        <dbReference type="EMBL" id="KFA88469.1"/>
    </source>
</evidence>
<comment type="caution">
    <text evidence="1">The sequence shown here is derived from an EMBL/GenBank/DDBJ whole genome shotgun (WGS) entry which is preliminary data.</text>
</comment>
<accession>A0A084SJ34</accession>